<dbReference type="EC" id="2.7.13.3" evidence="3"/>
<dbReference type="CDD" id="cd00082">
    <property type="entry name" value="HisKA"/>
    <property type="match status" value="1"/>
</dbReference>
<dbReference type="CDD" id="cd06225">
    <property type="entry name" value="HAMP"/>
    <property type="match status" value="1"/>
</dbReference>
<evidence type="ECO:0000256" key="4">
    <source>
        <dbReference type="ARBA" id="ARBA00022553"/>
    </source>
</evidence>
<evidence type="ECO:0000256" key="6">
    <source>
        <dbReference type="ARBA" id="ARBA00022692"/>
    </source>
</evidence>
<name>A0A7J5BAI4_9MICO</name>
<dbReference type="GO" id="GO:0005886">
    <property type="term" value="C:plasma membrane"/>
    <property type="evidence" value="ECO:0007669"/>
    <property type="project" value="UniProtKB-SubCell"/>
</dbReference>
<dbReference type="SMART" id="SM00387">
    <property type="entry name" value="HATPase_c"/>
    <property type="match status" value="1"/>
</dbReference>
<evidence type="ECO:0000256" key="11">
    <source>
        <dbReference type="SAM" id="MobiDB-lite"/>
    </source>
</evidence>
<evidence type="ECO:0000256" key="5">
    <source>
        <dbReference type="ARBA" id="ARBA00022679"/>
    </source>
</evidence>
<evidence type="ECO:0000256" key="3">
    <source>
        <dbReference type="ARBA" id="ARBA00012438"/>
    </source>
</evidence>
<comment type="subcellular location">
    <subcellularLocation>
        <location evidence="2">Cell membrane</location>
    </subcellularLocation>
</comment>
<gene>
    <name evidence="15" type="ORF">F8O05_07700</name>
</gene>
<organism evidence="15 16">
    <name type="scientific">Gulosibacter chungangensis</name>
    <dbReference type="NCBI Taxonomy" id="979746"/>
    <lineage>
        <taxon>Bacteria</taxon>
        <taxon>Bacillati</taxon>
        <taxon>Actinomycetota</taxon>
        <taxon>Actinomycetes</taxon>
        <taxon>Micrococcales</taxon>
        <taxon>Microbacteriaceae</taxon>
        <taxon>Gulosibacter</taxon>
    </lineage>
</organism>
<evidence type="ECO:0000259" key="13">
    <source>
        <dbReference type="PROSITE" id="PS50109"/>
    </source>
</evidence>
<dbReference type="OrthoDB" id="9786919at2"/>
<dbReference type="PRINTS" id="PR00344">
    <property type="entry name" value="BCTRLSENSOR"/>
</dbReference>
<keyword evidence="16" id="KW-1185">Reference proteome</keyword>
<evidence type="ECO:0000259" key="14">
    <source>
        <dbReference type="PROSITE" id="PS50885"/>
    </source>
</evidence>
<reference evidence="15 16" key="1">
    <citation type="submission" date="2019-09" db="EMBL/GenBank/DDBJ databases">
        <title>Phylogeny of genus Pseudoclavibacter and closely related genus.</title>
        <authorList>
            <person name="Li Y."/>
        </authorList>
    </citation>
    <scope>NUCLEOTIDE SEQUENCE [LARGE SCALE GENOMIC DNA]</scope>
    <source>
        <strain evidence="15 16">KCTC 13959</strain>
    </source>
</reference>
<feature type="transmembrane region" description="Helical" evidence="12">
    <location>
        <begin position="20"/>
        <end position="40"/>
    </location>
</feature>
<feature type="transmembrane region" description="Helical" evidence="12">
    <location>
        <begin position="173"/>
        <end position="198"/>
    </location>
</feature>
<dbReference type="SMART" id="SM00388">
    <property type="entry name" value="HisKA"/>
    <property type="match status" value="1"/>
</dbReference>
<dbReference type="PANTHER" id="PTHR45436">
    <property type="entry name" value="SENSOR HISTIDINE KINASE YKOH"/>
    <property type="match status" value="1"/>
</dbReference>
<evidence type="ECO:0000256" key="7">
    <source>
        <dbReference type="ARBA" id="ARBA00022777"/>
    </source>
</evidence>
<feature type="region of interest" description="Disordered" evidence="11">
    <location>
        <begin position="374"/>
        <end position="393"/>
    </location>
</feature>
<evidence type="ECO:0000313" key="16">
    <source>
        <dbReference type="Proteomes" id="UP000433493"/>
    </source>
</evidence>
<dbReference type="InterPro" id="IPR003660">
    <property type="entry name" value="HAMP_dom"/>
</dbReference>
<dbReference type="InterPro" id="IPR036097">
    <property type="entry name" value="HisK_dim/P_sf"/>
</dbReference>
<feature type="domain" description="Histidine kinase" evidence="13">
    <location>
        <begin position="267"/>
        <end position="602"/>
    </location>
</feature>
<dbReference type="InterPro" id="IPR005467">
    <property type="entry name" value="His_kinase_dom"/>
</dbReference>
<dbReference type="InterPro" id="IPR050428">
    <property type="entry name" value="TCS_sensor_his_kinase"/>
</dbReference>
<dbReference type="Gene3D" id="1.10.287.130">
    <property type="match status" value="1"/>
</dbReference>
<proteinExistence type="predicted"/>
<dbReference type="GO" id="GO:0000155">
    <property type="term" value="F:phosphorelay sensor kinase activity"/>
    <property type="evidence" value="ECO:0007669"/>
    <property type="project" value="InterPro"/>
</dbReference>
<keyword evidence="9" id="KW-0902">Two-component regulatory system</keyword>
<dbReference type="Gene3D" id="6.10.340.10">
    <property type="match status" value="1"/>
</dbReference>
<keyword evidence="10 12" id="KW-0472">Membrane</keyword>
<accession>A0A7J5BAI4</accession>
<dbReference type="FunFam" id="1.10.287.130:FF:000001">
    <property type="entry name" value="Two-component sensor histidine kinase"/>
    <property type="match status" value="1"/>
</dbReference>
<dbReference type="AlphaFoldDB" id="A0A7J5BAI4"/>
<dbReference type="PANTHER" id="PTHR45436:SF5">
    <property type="entry name" value="SENSOR HISTIDINE KINASE TRCS"/>
    <property type="match status" value="1"/>
</dbReference>
<dbReference type="EMBL" id="WBKB01000004">
    <property type="protein sequence ID" value="KAB1643119.1"/>
    <property type="molecule type" value="Genomic_DNA"/>
</dbReference>
<feature type="domain" description="HAMP" evidence="14">
    <location>
        <begin position="199"/>
        <end position="252"/>
    </location>
</feature>
<dbReference type="InterPro" id="IPR003594">
    <property type="entry name" value="HATPase_dom"/>
</dbReference>
<feature type="compositionally biased region" description="Polar residues" evidence="11">
    <location>
        <begin position="400"/>
        <end position="418"/>
    </location>
</feature>
<dbReference type="SUPFAM" id="SSF158472">
    <property type="entry name" value="HAMP domain-like"/>
    <property type="match status" value="1"/>
</dbReference>
<evidence type="ECO:0000256" key="1">
    <source>
        <dbReference type="ARBA" id="ARBA00000085"/>
    </source>
</evidence>
<dbReference type="CDD" id="cd00075">
    <property type="entry name" value="HATPase"/>
    <property type="match status" value="1"/>
</dbReference>
<evidence type="ECO:0000313" key="15">
    <source>
        <dbReference type="EMBL" id="KAB1643119.1"/>
    </source>
</evidence>
<protein>
    <recommendedName>
        <fullName evidence="3">histidine kinase</fullName>
        <ecNumber evidence="3">2.7.13.3</ecNumber>
    </recommendedName>
</protein>
<dbReference type="SUPFAM" id="SSF55874">
    <property type="entry name" value="ATPase domain of HSP90 chaperone/DNA topoisomerase II/histidine kinase"/>
    <property type="match status" value="1"/>
</dbReference>
<evidence type="ECO:0000256" key="2">
    <source>
        <dbReference type="ARBA" id="ARBA00004236"/>
    </source>
</evidence>
<comment type="caution">
    <text evidence="15">The sequence shown here is derived from an EMBL/GenBank/DDBJ whole genome shotgun (WGS) entry which is preliminary data.</text>
</comment>
<dbReference type="InterPro" id="IPR003661">
    <property type="entry name" value="HisK_dim/P_dom"/>
</dbReference>
<keyword evidence="8 12" id="KW-1133">Transmembrane helix</keyword>
<dbReference type="PROSITE" id="PS50109">
    <property type="entry name" value="HIS_KIN"/>
    <property type="match status" value="1"/>
</dbReference>
<keyword evidence="5" id="KW-0808">Transferase</keyword>
<dbReference type="SMART" id="SM00304">
    <property type="entry name" value="HAMP"/>
    <property type="match status" value="1"/>
</dbReference>
<evidence type="ECO:0000256" key="9">
    <source>
        <dbReference type="ARBA" id="ARBA00023012"/>
    </source>
</evidence>
<dbReference type="Pfam" id="PF00512">
    <property type="entry name" value="HisKA"/>
    <property type="match status" value="1"/>
</dbReference>
<evidence type="ECO:0000256" key="8">
    <source>
        <dbReference type="ARBA" id="ARBA00022989"/>
    </source>
</evidence>
<dbReference type="Pfam" id="PF02518">
    <property type="entry name" value="HATPase_c"/>
    <property type="match status" value="1"/>
</dbReference>
<evidence type="ECO:0000256" key="10">
    <source>
        <dbReference type="ARBA" id="ARBA00023136"/>
    </source>
</evidence>
<evidence type="ECO:0000256" key="12">
    <source>
        <dbReference type="SAM" id="Phobius"/>
    </source>
</evidence>
<dbReference type="Pfam" id="PF00672">
    <property type="entry name" value="HAMP"/>
    <property type="match status" value="1"/>
</dbReference>
<dbReference type="InterPro" id="IPR036890">
    <property type="entry name" value="HATPase_C_sf"/>
</dbReference>
<dbReference type="Proteomes" id="UP000433493">
    <property type="component" value="Unassembled WGS sequence"/>
</dbReference>
<dbReference type="SUPFAM" id="SSF47384">
    <property type="entry name" value="Homodimeric domain of signal transducing histidine kinase"/>
    <property type="match status" value="1"/>
</dbReference>
<keyword evidence="6 12" id="KW-0812">Transmembrane</keyword>
<keyword evidence="7" id="KW-0418">Kinase</keyword>
<dbReference type="InterPro" id="IPR004358">
    <property type="entry name" value="Sig_transdc_His_kin-like_C"/>
</dbReference>
<dbReference type="PROSITE" id="PS50885">
    <property type="entry name" value="HAMP"/>
    <property type="match status" value="1"/>
</dbReference>
<feature type="region of interest" description="Disordered" evidence="11">
    <location>
        <begin position="400"/>
        <end position="424"/>
    </location>
</feature>
<dbReference type="RefSeq" id="WP_158052168.1">
    <property type="nucleotide sequence ID" value="NZ_WBKB01000004.1"/>
</dbReference>
<dbReference type="Gene3D" id="3.30.565.10">
    <property type="entry name" value="Histidine kinase-like ATPase, C-terminal domain"/>
    <property type="match status" value="1"/>
</dbReference>
<comment type="catalytic activity">
    <reaction evidence="1">
        <text>ATP + protein L-histidine = ADP + protein N-phospho-L-histidine.</text>
        <dbReference type="EC" id="2.7.13.3"/>
    </reaction>
</comment>
<sequence length="613" mass="66280">MAKRFPRWDQFSLRNQLTIVNVVLLAFSLIVAGTGTTLLLRPTLVGQLDANLRSIAADPSLVVGSEANTGQFTFEHIRTAPQPYYVAIVDDDGRLLVDNWTGRPRSLAPDTTDIAVGVPGDPDGPSYLISEIRDGLGAPWRVVTVREDQYQADQVYGTLVVAMPLSSVNATMASFLAIFFGFGLSVLIFAAALTRLLVSATLQPLRKVESTAMAFAAGDYDQRLPESTPNTEVGRLSRALNSMLGRIDSALIERDRTISQMRRFVGDASHELRTPLVTVRGYAELYRMGALDNEEKVDGAMDRIEGEAKRMGGLVEDLLQLARLDEDREMPKDVIDLEPLAEDAAMDTTAQAPGRTVSVMPVIVVLPGDGKYDPAESAFGRPGSPGPKTTNTLLDATALSGQSLEDNGSASDDSATGERTSRRRRLAQALKLPRIRRNNQSEAATETDTVAATTEFAPEPQLVAPVEMAADPYEDDGDEGDIPAMIYGNSDKVRQAIQNIVGNALRYTPEGSPLELGVVVDVPRKLAIIEVIDHGDGVTEEERQKIFQRFWRADTSRARDTGGTGLGLAIVSAIMQAHEGTVDVVDTPGGGATFRLKFPLLTAPPVDEQLTNH</sequence>
<keyword evidence="4" id="KW-0597">Phosphoprotein</keyword>